<comment type="caution">
    <text evidence="2">The sequence shown here is derived from an EMBL/GenBank/DDBJ whole genome shotgun (WGS) entry which is preliminary data.</text>
</comment>
<evidence type="ECO:0000313" key="3">
    <source>
        <dbReference type="Proteomes" id="UP000814243"/>
    </source>
</evidence>
<dbReference type="Proteomes" id="UP000814243">
    <property type="component" value="Unassembled WGS sequence"/>
</dbReference>
<evidence type="ECO:0000256" key="1">
    <source>
        <dbReference type="SAM" id="MobiDB-lite"/>
    </source>
</evidence>
<proteinExistence type="predicted"/>
<reference evidence="2" key="1">
    <citation type="journal article" date="2021" name="G3 (Bethesda)">
        <title>Genome and transcriptome analysis of the beet armyworm Spodoptera exigua reveals targets for pest control. .</title>
        <authorList>
            <person name="Simon S."/>
            <person name="Breeschoten T."/>
            <person name="Jansen H.J."/>
            <person name="Dirks R.P."/>
            <person name="Schranz M.E."/>
            <person name="Ros V.I.D."/>
        </authorList>
    </citation>
    <scope>NUCLEOTIDE SEQUENCE</scope>
    <source>
        <strain evidence="2">TB_SE_WUR_2020</strain>
    </source>
</reference>
<protein>
    <submittedName>
        <fullName evidence="2">Uncharacterized protein</fullName>
    </submittedName>
</protein>
<gene>
    <name evidence="2" type="ORF">HF086_011500</name>
</gene>
<accession>A0A922M4R1</accession>
<feature type="region of interest" description="Disordered" evidence="1">
    <location>
        <begin position="32"/>
        <end position="64"/>
    </location>
</feature>
<evidence type="ECO:0000313" key="2">
    <source>
        <dbReference type="EMBL" id="KAH9629850.1"/>
    </source>
</evidence>
<dbReference type="EMBL" id="JACEFF010000851">
    <property type="protein sequence ID" value="KAH9629850.1"/>
    <property type="molecule type" value="Genomic_DNA"/>
</dbReference>
<name>A0A922M4R1_SPOEX</name>
<sequence>MLSPQVFRFATSKSNFCAKQFIVNPELQRETLGERKRTEGKETDEHASRSVARQDGGWAGNTEACPDPVSSVAQQLYRWTATVFNYKSRTTVARSGWTVFQLLALLTPSPRQDEEVPGLLVIRRVTGHRLDVDRQTSE</sequence>
<organism evidence="2 3">
    <name type="scientific">Spodoptera exigua</name>
    <name type="common">Beet armyworm</name>
    <name type="synonym">Noctua fulgens</name>
    <dbReference type="NCBI Taxonomy" id="7107"/>
    <lineage>
        <taxon>Eukaryota</taxon>
        <taxon>Metazoa</taxon>
        <taxon>Ecdysozoa</taxon>
        <taxon>Arthropoda</taxon>
        <taxon>Hexapoda</taxon>
        <taxon>Insecta</taxon>
        <taxon>Pterygota</taxon>
        <taxon>Neoptera</taxon>
        <taxon>Endopterygota</taxon>
        <taxon>Lepidoptera</taxon>
        <taxon>Glossata</taxon>
        <taxon>Ditrysia</taxon>
        <taxon>Noctuoidea</taxon>
        <taxon>Noctuidae</taxon>
        <taxon>Amphipyrinae</taxon>
        <taxon>Spodoptera</taxon>
    </lineage>
</organism>
<dbReference type="AlphaFoldDB" id="A0A922M4R1"/>
<feature type="compositionally biased region" description="Basic and acidic residues" evidence="1">
    <location>
        <begin position="32"/>
        <end position="48"/>
    </location>
</feature>